<dbReference type="AlphaFoldDB" id="A0A8H2VKI1"/>
<proteinExistence type="predicted"/>
<reference evidence="1 2" key="1">
    <citation type="submission" date="2020-05" db="EMBL/GenBank/DDBJ databases">
        <authorList>
            <person name="Casaregola S."/>
            <person name="Devillers H."/>
            <person name="Grondin C."/>
        </authorList>
    </citation>
    <scope>NUCLEOTIDE SEQUENCE [LARGE SCALE GENOMIC DNA]</scope>
    <source>
        <strain evidence="1 2">CLIB 1767</strain>
    </source>
</reference>
<keyword evidence="2" id="KW-1185">Reference proteome</keyword>
<dbReference type="InterPro" id="IPR042332">
    <property type="entry name" value="Hsk3"/>
</dbReference>
<accession>A0A8H2VKI1</accession>
<dbReference type="GO" id="GO:0008608">
    <property type="term" value="P:attachment of spindle microtubules to kinetochore"/>
    <property type="evidence" value="ECO:0007669"/>
    <property type="project" value="InterPro"/>
</dbReference>
<dbReference type="PANTHER" id="PTHR28289">
    <property type="entry name" value="DASH COMPLEX SUBUNIT HSK3"/>
    <property type="match status" value="1"/>
</dbReference>
<dbReference type="GO" id="GO:0051010">
    <property type="term" value="F:microtubule plus-end binding"/>
    <property type="evidence" value="ECO:0007669"/>
    <property type="project" value="TreeGrafter"/>
</dbReference>
<dbReference type="GeneID" id="64860229"/>
<dbReference type="PANTHER" id="PTHR28289:SF1">
    <property type="entry name" value="DASH COMPLEX SUBUNIT HSK3"/>
    <property type="match status" value="1"/>
</dbReference>
<dbReference type="GO" id="GO:0042729">
    <property type="term" value="C:DASH complex"/>
    <property type="evidence" value="ECO:0007669"/>
    <property type="project" value="TreeGrafter"/>
</dbReference>
<evidence type="ECO:0000313" key="2">
    <source>
        <dbReference type="Proteomes" id="UP000644660"/>
    </source>
</evidence>
<protein>
    <submittedName>
        <fullName evidence="1">Similar to Saccharomyces cerevisiae YKL138C-A HSK3 Essential subunit of the Dam1 complex (Aka DASH complex)</fullName>
    </submittedName>
</protein>
<dbReference type="Pfam" id="PF08227">
    <property type="entry name" value="DASH_Hsk3"/>
    <property type="match status" value="1"/>
</dbReference>
<dbReference type="OrthoDB" id="4040439at2759"/>
<name>A0A8H2VKI1_9SACH</name>
<dbReference type="RefSeq" id="XP_041408965.1">
    <property type="nucleotide sequence ID" value="XM_041553031.1"/>
</dbReference>
<dbReference type="EMBL" id="CAEFZW010000013">
    <property type="protein sequence ID" value="CAB4257121.1"/>
    <property type="molecule type" value="Genomic_DNA"/>
</dbReference>
<dbReference type="Proteomes" id="UP000644660">
    <property type="component" value="Unassembled WGS sequence"/>
</dbReference>
<gene>
    <name evidence="1" type="ORF">KABA2_13S03432</name>
</gene>
<comment type="caution">
    <text evidence="1">The sequence shown here is derived from an EMBL/GenBank/DDBJ whole genome shotgun (WGS) entry which is preliminary data.</text>
</comment>
<evidence type="ECO:0000313" key="1">
    <source>
        <dbReference type="EMBL" id="CAB4257121.1"/>
    </source>
</evidence>
<organism evidence="1 2">
    <name type="scientific">Maudiozyma barnettii</name>
    <dbReference type="NCBI Taxonomy" id="61262"/>
    <lineage>
        <taxon>Eukaryota</taxon>
        <taxon>Fungi</taxon>
        <taxon>Dikarya</taxon>
        <taxon>Ascomycota</taxon>
        <taxon>Saccharomycotina</taxon>
        <taxon>Saccharomycetes</taxon>
        <taxon>Saccharomycetales</taxon>
        <taxon>Saccharomycetaceae</taxon>
        <taxon>Maudiozyma</taxon>
    </lineage>
</organism>
<sequence length="74" mass="8664">MESTKQRQYAYLAKQLDQLHANLQITKEEMETMSSQCNTHLIGQLGKVNASWFIASNRFLIHEFFQNEKTGEEK</sequence>
<dbReference type="InterPro" id="IPR013183">
    <property type="entry name" value="Hsk3-like"/>
</dbReference>